<protein>
    <recommendedName>
        <fullName evidence="10">GED domain-containing protein</fullName>
    </recommendedName>
</protein>
<evidence type="ECO:0000256" key="1">
    <source>
        <dbReference type="ARBA" id="ARBA00022741"/>
    </source>
</evidence>
<dbReference type="Pfam" id="PF01031">
    <property type="entry name" value="Dynamin_M"/>
    <property type="match status" value="1"/>
</dbReference>
<dbReference type="SMART" id="SM00053">
    <property type="entry name" value="DYNc"/>
    <property type="match status" value="1"/>
</dbReference>
<feature type="domain" description="GED" evidence="6">
    <location>
        <begin position="824"/>
        <end position="917"/>
    </location>
</feature>
<dbReference type="AlphaFoldDB" id="A0A2H1FM69"/>
<dbReference type="EMBL" id="LT854253">
    <property type="protein sequence ID" value="SMR42389.1"/>
    <property type="molecule type" value="Genomic_DNA"/>
</dbReference>
<dbReference type="InterPro" id="IPR045063">
    <property type="entry name" value="Dynamin_N"/>
</dbReference>
<feature type="compositionally biased region" description="Polar residues" evidence="4">
    <location>
        <begin position="80"/>
        <end position="99"/>
    </location>
</feature>
<dbReference type="InterPro" id="IPR020850">
    <property type="entry name" value="GED_dom"/>
</dbReference>
<feature type="signal peptide" evidence="5">
    <location>
        <begin position="1"/>
        <end position="16"/>
    </location>
</feature>
<dbReference type="PRINTS" id="PR00195">
    <property type="entry name" value="DYNAMIN"/>
</dbReference>
<dbReference type="PROSITE" id="PS51388">
    <property type="entry name" value="GED"/>
    <property type="match status" value="1"/>
</dbReference>
<feature type="chain" id="PRO_5013587736" description="GED domain-containing protein" evidence="5">
    <location>
        <begin position="17"/>
        <end position="917"/>
    </location>
</feature>
<dbReference type="GO" id="GO:0005737">
    <property type="term" value="C:cytoplasm"/>
    <property type="evidence" value="ECO:0007669"/>
    <property type="project" value="TreeGrafter"/>
</dbReference>
<dbReference type="Pfam" id="PF02212">
    <property type="entry name" value="GED"/>
    <property type="match status" value="1"/>
</dbReference>
<evidence type="ECO:0000313" key="9">
    <source>
        <dbReference type="Proteomes" id="UP000245764"/>
    </source>
</evidence>
<feature type="compositionally biased region" description="Low complexity" evidence="4">
    <location>
        <begin position="103"/>
        <end position="121"/>
    </location>
</feature>
<dbReference type="Proteomes" id="UP000245764">
    <property type="component" value="Chromosome 1"/>
</dbReference>
<dbReference type="PANTHER" id="PTHR11566:SF131">
    <property type="entry name" value="GTPASE, PUTATIVE (AFU_ORTHOLOGUE AFUA_6G07630)-RELATED"/>
    <property type="match status" value="1"/>
</dbReference>
<feature type="region of interest" description="Disordered" evidence="4">
    <location>
        <begin position="580"/>
        <end position="638"/>
    </location>
</feature>
<dbReference type="InterPro" id="IPR003130">
    <property type="entry name" value="GED"/>
</dbReference>
<dbReference type="GO" id="GO:0003924">
    <property type="term" value="F:GTPase activity"/>
    <property type="evidence" value="ECO:0007669"/>
    <property type="project" value="InterPro"/>
</dbReference>
<dbReference type="GO" id="GO:0008017">
    <property type="term" value="F:microtubule binding"/>
    <property type="evidence" value="ECO:0007669"/>
    <property type="project" value="TreeGrafter"/>
</dbReference>
<dbReference type="InterPro" id="IPR027417">
    <property type="entry name" value="P-loop_NTPase"/>
</dbReference>
<dbReference type="GO" id="GO:0005525">
    <property type="term" value="F:GTP binding"/>
    <property type="evidence" value="ECO:0007669"/>
    <property type="project" value="InterPro"/>
</dbReference>
<name>A0A2H1FM69_ZYMTR</name>
<dbReference type="GO" id="GO:0031623">
    <property type="term" value="P:receptor internalization"/>
    <property type="evidence" value="ECO:0007669"/>
    <property type="project" value="TreeGrafter"/>
</dbReference>
<dbReference type="InterPro" id="IPR030381">
    <property type="entry name" value="G_DYNAMIN_dom"/>
</dbReference>
<dbReference type="InterPro" id="IPR000375">
    <property type="entry name" value="Dynamin_stalk"/>
</dbReference>
<dbReference type="SUPFAM" id="SSF52540">
    <property type="entry name" value="P-loop containing nucleoside triphosphate hydrolases"/>
    <property type="match status" value="1"/>
</dbReference>
<evidence type="ECO:0008006" key="10">
    <source>
        <dbReference type="Google" id="ProtNLM"/>
    </source>
</evidence>
<dbReference type="PROSITE" id="PS51718">
    <property type="entry name" value="G_DYNAMIN_2"/>
    <property type="match status" value="1"/>
</dbReference>
<proteinExistence type="predicted"/>
<dbReference type="InterPro" id="IPR001401">
    <property type="entry name" value="Dynamin_GTPase"/>
</dbReference>
<evidence type="ECO:0000256" key="4">
    <source>
        <dbReference type="SAM" id="MobiDB-lite"/>
    </source>
</evidence>
<gene>
    <name evidence="8" type="ORF">ZT1E4_G1167</name>
</gene>
<dbReference type="GO" id="GO:0005874">
    <property type="term" value="C:microtubule"/>
    <property type="evidence" value="ECO:0007669"/>
    <property type="project" value="TreeGrafter"/>
</dbReference>
<dbReference type="Gene3D" id="1.20.120.1240">
    <property type="entry name" value="Dynamin, middle domain"/>
    <property type="match status" value="1"/>
</dbReference>
<dbReference type="GO" id="GO:0005886">
    <property type="term" value="C:plasma membrane"/>
    <property type="evidence" value="ECO:0007669"/>
    <property type="project" value="TreeGrafter"/>
</dbReference>
<sequence>MFALQTALLLLASIDKESWIAHSPLHINVDLTLLDDLVRHSLFMAPVKRELGLTKPGPSRTTRNRDSIPIRAPSLAPTVTAPNSPGSENHPTRFSSSALNDPAALSSNDIDAAASSSSDTMANDRDRDNDVDMTGEASGTPQDAMQVLAGKSGQLIQGMQKLSSLSIDAAVPSLPKFIVVGDQSAGKSSMVEGLGDIKLPRGQGTCTRVPTHITTTSAVWNNAAWTAKISLHRSYVFAPSSRGKYAKWAELGQLEVVPFATIFDKDHLEVALRRAQLALLNPKQDPESFSNLDSAKIPGHELQIGFSPNVISLEIAALGLPELSFYDLPGAINTTPSEKDSYLVVFVERLLTTYMSDEKALILLACPANQDMENSTANRYLRKCKAEKRTIGVLTKPDLMEGTQFKVDTVKAMLNGELYPLGYGWFIAKQLSHDDIVDGVDHAQAREMEKHYFNSWPWNDQLVEFAERFGIVNLQQALSRTLTQHILDALPGIVNSVNSRLQAVKKTLSAFPERSADPGIVVNTEIYKLYTNVKDELSAETTSTYREEYRQILGEVRTKFKEVRPCVDITTPGVAQPIDRSESVVVLSSEDEDEEESPSKRSKTNNGSVATPSNKRQRTPAARTPVSNSRQPKLEPAELLRQPVRTVFKLDQVQHEYDSAPGADIAGETSSVVDQKLCLQPLPEWYHVAEFMLTKIETAVRRMLASTLQASLGHLSATLLYKAARQTLLTLFKRLANEQRQAFQHRIDIETSRAVTVNKAALGSAKSAELARLQASRREHRMREYYHIIESRGLKLPTQEVMKKNAHDPDWISKNLGFDEYEREINALVLPLAYYDIASASLLDTLAKQVDFELIGGYRKELLPRLLEDLKVTDKAHCETLLAESEASERQRVSLENEMGKLEKAVTELSSLPDVHG</sequence>
<evidence type="ECO:0000256" key="2">
    <source>
        <dbReference type="ARBA" id="ARBA00023134"/>
    </source>
</evidence>
<evidence type="ECO:0000256" key="3">
    <source>
        <dbReference type="SAM" id="Coils"/>
    </source>
</evidence>
<dbReference type="CDD" id="cd08771">
    <property type="entry name" value="DLP_1"/>
    <property type="match status" value="1"/>
</dbReference>
<evidence type="ECO:0000256" key="5">
    <source>
        <dbReference type="SAM" id="SignalP"/>
    </source>
</evidence>
<keyword evidence="5" id="KW-0732">Signal</keyword>
<feature type="region of interest" description="Disordered" evidence="4">
    <location>
        <begin position="51"/>
        <end position="142"/>
    </location>
</feature>
<dbReference type="Pfam" id="PF00350">
    <property type="entry name" value="Dynamin_N"/>
    <property type="match status" value="1"/>
</dbReference>
<keyword evidence="3" id="KW-0175">Coiled coil</keyword>
<feature type="compositionally biased region" description="Polar residues" evidence="4">
    <location>
        <begin position="604"/>
        <end position="614"/>
    </location>
</feature>
<organism evidence="8 9">
    <name type="scientific">Zymoseptoria tritici ST99CH_1E4</name>
    <dbReference type="NCBI Taxonomy" id="1276532"/>
    <lineage>
        <taxon>Eukaryota</taxon>
        <taxon>Fungi</taxon>
        <taxon>Dikarya</taxon>
        <taxon>Ascomycota</taxon>
        <taxon>Pezizomycotina</taxon>
        <taxon>Dothideomycetes</taxon>
        <taxon>Dothideomycetidae</taxon>
        <taxon>Mycosphaerellales</taxon>
        <taxon>Mycosphaerellaceae</taxon>
        <taxon>Zymoseptoria</taxon>
    </lineage>
</organism>
<accession>A0A2H1FM69</accession>
<reference evidence="9" key="1">
    <citation type="submission" date="2017-05" db="EMBL/GenBank/DDBJ databases">
        <authorList>
            <person name="Song R."/>
            <person name="Chenine A.L."/>
            <person name="Ruprecht R.M."/>
        </authorList>
    </citation>
    <scope>NUCLEOTIDE SEQUENCE [LARGE SCALE GENOMIC DNA]</scope>
</reference>
<evidence type="ECO:0000259" key="6">
    <source>
        <dbReference type="PROSITE" id="PS51388"/>
    </source>
</evidence>
<dbReference type="Gene3D" id="3.40.50.300">
    <property type="entry name" value="P-loop containing nucleotide triphosphate hydrolases"/>
    <property type="match status" value="1"/>
</dbReference>
<dbReference type="PANTHER" id="PTHR11566">
    <property type="entry name" value="DYNAMIN"/>
    <property type="match status" value="1"/>
</dbReference>
<evidence type="ECO:0000313" key="8">
    <source>
        <dbReference type="EMBL" id="SMR42389.1"/>
    </source>
</evidence>
<feature type="domain" description="Dynamin-type G" evidence="7">
    <location>
        <begin position="171"/>
        <end position="491"/>
    </location>
</feature>
<feature type="coiled-coil region" evidence="3">
    <location>
        <begin position="878"/>
        <end position="912"/>
    </location>
</feature>
<keyword evidence="2" id="KW-0342">GTP-binding</keyword>
<keyword evidence="1" id="KW-0547">Nucleotide-binding</keyword>
<dbReference type="InterPro" id="IPR022812">
    <property type="entry name" value="Dynamin"/>
</dbReference>
<evidence type="ECO:0000259" key="7">
    <source>
        <dbReference type="PROSITE" id="PS51718"/>
    </source>
</evidence>